<evidence type="ECO:0000313" key="1">
    <source>
        <dbReference type="EMBL" id="CAG6485386.1"/>
    </source>
</evidence>
<reference evidence="1" key="1">
    <citation type="submission" date="2021-05" db="EMBL/GenBank/DDBJ databases">
        <authorList>
            <person name="Alioto T."/>
            <person name="Alioto T."/>
            <person name="Gomez Garrido J."/>
        </authorList>
    </citation>
    <scope>NUCLEOTIDE SEQUENCE</scope>
</reference>
<dbReference type="EMBL" id="HBUE01101056">
    <property type="protein sequence ID" value="CAG6485386.1"/>
    <property type="molecule type" value="Transcribed_RNA"/>
</dbReference>
<protein>
    <submittedName>
        <fullName evidence="1">(northern house mosquito) hypothetical protein</fullName>
    </submittedName>
</protein>
<proteinExistence type="predicted"/>
<accession>A0A8D8C1H7</accession>
<sequence>MQTVISLLSRRPLLILLGFRVPRGMLLHLSLPVECQLGVAFAGSAEIGRQIHKLCHLYFVLGNFHPRFHLLTHETPAMWNALSICNIHRCIIVYLNTFSTKFTWTGAFTNSRTWGRHG</sequence>
<dbReference type="AlphaFoldDB" id="A0A8D8C1H7"/>
<organism evidence="1">
    <name type="scientific">Culex pipiens</name>
    <name type="common">House mosquito</name>
    <dbReference type="NCBI Taxonomy" id="7175"/>
    <lineage>
        <taxon>Eukaryota</taxon>
        <taxon>Metazoa</taxon>
        <taxon>Ecdysozoa</taxon>
        <taxon>Arthropoda</taxon>
        <taxon>Hexapoda</taxon>
        <taxon>Insecta</taxon>
        <taxon>Pterygota</taxon>
        <taxon>Neoptera</taxon>
        <taxon>Endopterygota</taxon>
        <taxon>Diptera</taxon>
        <taxon>Nematocera</taxon>
        <taxon>Culicoidea</taxon>
        <taxon>Culicidae</taxon>
        <taxon>Culicinae</taxon>
        <taxon>Culicini</taxon>
        <taxon>Culex</taxon>
        <taxon>Culex</taxon>
    </lineage>
</organism>
<name>A0A8D8C1H7_CULPI</name>